<accession>A0A6J4V9H8</accession>
<proteinExistence type="predicted"/>
<protein>
    <submittedName>
        <fullName evidence="2">Uncharacterized protein</fullName>
    </submittedName>
</protein>
<feature type="non-terminal residue" evidence="2">
    <location>
        <position position="1"/>
    </location>
</feature>
<dbReference type="EMBL" id="CADCWK010000329">
    <property type="protein sequence ID" value="CAA9572607.1"/>
    <property type="molecule type" value="Genomic_DNA"/>
</dbReference>
<evidence type="ECO:0000256" key="1">
    <source>
        <dbReference type="SAM" id="MobiDB-lite"/>
    </source>
</evidence>
<sequence>AIRTGVGNGPSTPRHGRGTDRVARAAGRPRYRLAGGAGAARAGRHAGGPRRPGCARVAGRPVHAGDHRQRAVARRLGTARRRAGRWRRPRGRAHRVVPDLYRPAVDGPTV</sequence>
<reference evidence="2" key="1">
    <citation type="submission" date="2020-02" db="EMBL/GenBank/DDBJ databases">
        <authorList>
            <person name="Meier V. D."/>
        </authorList>
    </citation>
    <scope>NUCLEOTIDE SEQUENCE</scope>
    <source>
        <strain evidence="2">AVDCRST_MAG33</strain>
    </source>
</reference>
<organism evidence="2">
    <name type="scientific">uncultured Thermomicrobiales bacterium</name>
    <dbReference type="NCBI Taxonomy" id="1645740"/>
    <lineage>
        <taxon>Bacteria</taxon>
        <taxon>Pseudomonadati</taxon>
        <taxon>Thermomicrobiota</taxon>
        <taxon>Thermomicrobia</taxon>
        <taxon>Thermomicrobiales</taxon>
        <taxon>environmental samples</taxon>
    </lineage>
</organism>
<name>A0A6J4V9H8_9BACT</name>
<gene>
    <name evidence="2" type="ORF">AVDCRST_MAG33-2692</name>
</gene>
<feature type="compositionally biased region" description="Low complexity" evidence="1">
    <location>
        <begin position="49"/>
        <end position="61"/>
    </location>
</feature>
<feature type="compositionally biased region" description="Low complexity" evidence="1">
    <location>
        <begin position="24"/>
        <end position="34"/>
    </location>
</feature>
<feature type="region of interest" description="Disordered" evidence="1">
    <location>
        <begin position="1"/>
        <end position="91"/>
    </location>
</feature>
<feature type="non-terminal residue" evidence="2">
    <location>
        <position position="110"/>
    </location>
</feature>
<dbReference type="AlphaFoldDB" id="A0A6J4V9H8"/>
<feature type="compositionally biased region" description="Basic residues" evidence="1">
    <location>
        <begin position="70"/>
        <end position="91"/>
    </location>
</feature>
<evidence type="ECO:0000313" key="2">
    <source>
        <dbReference type="EMBL" id="CAA9572607.1"/>
    </source>
</evidence>